<evidence type="ECO:0008006" key="3">
    <source>
        <dbReference type="Google" id="ProtNLM"/>
    </source>
</evidence>
<dbReference type="PANTHER" id="PTHR48207:SF3">
    <property type="entry name" value="SUCCINATE--HYDROXYMETHYLGLUTARATE COA-TRANSFERASE"/>
    <property type="match status" value="1"/>
</dbReference>
<keyword evidence="1" id="KW-0808">Transferase</keyword>
<accession>A0A382P415</accession>
<feature type="non-terminal residue" evidence="2">
    <location>
        <position position="284"/>
    </location>
</feature>
<protein>
    <recommendedName>
        <fullName evidence="3">CoA transferase</fullName>
    </recommendedName>
</protein>
<dbReference type="InterPro" id="IPR050483">
    <property type="entry name" value="CoA-transferase_III_domain"/>
</dbReference>
<dbReference type="AlphaFoldDB" id="A0A382P415"/>
<dbReference type="InterPro" id="IPR023606">
    <property type="entry name" value="CoA-Trfase_III_dom_1_sf"/>
</dbReference>
<dbReference type="InterPro" id="IPR003673">
    <property type="entry name" value="CoA-Trfase_fam_III"/>
</dbReference>
<organism evidence="2">
    <name type="scientific">marine metagenome</name>
    <dbReference type="NCBI Taxonomy" id="408172"/>
    <lineage>
        <taxon>unclassified sequences</taxon>
        <taxon>metagenomes</taxon>
        <taxon>ecological metagenomes</taxon>
    </lineage>
</organism>
<evidence type="ECO:0000313" key="2">
    <source>
        <dbReference type="EMBL" id="SVC68103.1"/>
    </source>
</evidence>
<evidence type="ECO:0000256" key="1">
    <source>
        <dbReference type="ARBA" id="ARBA00022679"/>
    </source>
</evidence>
<name>A0A382P415_9ZZZZ</name>
<reference evidence="2" key="1">
    <citation type="submission" date="2018-05" db="EMBL/GenBank/DDBJ databases">
        <authorList>
            <person name="Lanie J.A."/>
            <person name="Ng W.-L."/>
            <person name="Kazmierczak K.M."/>
            <person name="Andrzejewski T.M."/>
            <person name="Davidsen T.M."/>
            <person name="Wayne K.J."/>
            <person name="Tettelin H."/>
            <person name="Glass J.I."/>
            <person name="Rusch D."/>
            <person name="Podicherti R."/>
            <person name="Tsui H.-C.T."/>
            <person name="Winkler M.E."/>
        </authorList>
    </citation>
    <scope>NUCLEOTIDE SEQUENCE</scope>
</reference>
<dbReference type="PANTHER" id="PTHR48207">
    <property type="entry name" value="SUCCINATE--HYDROXYMETHYLGLUTARATE COA-TRANSFERASE"/>
    <property type="match status" value="1"/>
</dbReference>
<dbReference type="GO" id="GO:0008410">
    <property type="term" value="F:CoA-transferase activity"/>
    <property type="evidence" value="ECO:0007669"/>
    <property type="project" value="TreeGrafter"/>
</dbReference>
<proteinExistence type="predicted"/>
<gene>
    <name evidence="2" type="ORF">METZ01_LOCUS320957</name>
</gene>
<dbReference type="Gene3D" id="3.40.50.10540">
    <property type="entry name" value="Crotonobetainyl-coa:carnitine coa-transferase, domain 1"/>
    <property type="match status" value="1"/>
</dbReference>
<sequence>MTFENTDYPLAGVRVLDFSRVLAGPFAARMLSDLGADVVKVEPPDGDVTRYWGKEIAGQAGYYHQQNAGKRNICIDLRAEDARALILELAKKADLVIENYRSDVMPRLGLGYDDLRATNPGIIMLSISGFGQASPESKRPAYAPVVHAESGLIRRSNQLRDVKLHDLPLSVADTNAALHGLVAALSALHMRSRTGRGQHIDMAMIEATVATDDQLHYDLDVSHETGPLPNEIWELPFGAVLLSTDFRYFFRLLVTELGLVDPANKEMELEEKIAARRQAAQDFL</sequence>
<dbReference type="Pfam" id="PF02515">
    <property type="entry name" value="CoA_transf_3"/>
    <property type="match status" value="1"/>
</dbReference>
<dbReference type="EMBL" id="UINC01104725">
    <property type="protein sequence ID" value="SVC68103.1"/>
    <property type="molecule type" value="Genomic_DNA"/>
</dbReference>
<dbReference type="SUPFAM" id="SSF89796">
    <property type="entry name" value="CoA-transferase family III (CaiB/BaiF)"/>
    <property type="match status" value="1"/>
</dbReference>